<name>Q8CA79_MOUSE</name>
<sequence length="144" mass="16678">MSFLATQFKASQEVQEILSKKKIKQINKILNLQVTLKKQKTKQNHHHQQQQNKQTNKQTTQAVQYQTLPAEVRRSPLKLRSTFFLICSILGLFFLFLCLALYCVLFTLFVKHKTFTPLMDEGNCLVAGDMWGGFILRVSVNKET</sequence>
<reference evidence="2" key="3">
    <citation type="journal article" date="2000" name="Genome Res.">
        <title>RIKEN integrated sequence analysis (RISA) system--384-format sequencing pipeline with 384 multicapillary sequencer.</title>
        <authorList>
            <person name="Shibata K."/>
            <person name="Itoh M."/>
            <person name="Aizawa K."/>
            <person name="Nagaoka S."/>
            <person name="Sasaki N."/>
            <person name="Carninci P."/>
            <person name="Konno H."/>
            <person name="Akiyama J."/>
            <person name="Nishi K."/>
            <person name="Kitsunai T."/>
            <person name="Tashiro H."/>
            <person name="Itoh M."/>
            <person name="Sumi N."/>
            <person name="Ishii Y."/>
            <person name="Nakamura S."/>
            <person name="Hazama M."/>
            <person name="Nishine T."/>
            <person name="Harada A."/>
            <person name="Yamamoto R."/>
            <person name="Matsumoto H."/>
            <person name="Sakaguchi S."/>
            <person name="Ikegami T."/>
            <person name="Kashiwagi K."/>
            <person name="Fujiwake S."/>
            <person name="Inoue K."/>
            <person name="Togawa Y."/>
            <person name="Izawa M."/>
            <person name="Ohara E."/>
            <person name="Watahiki M."/>
            <person name="Yoneda Y."/>
            <person name="Ishikawa T."/>
            <person name="Ozawa K."/>
            <person name="Tanaka T."/>
            <person name="Matsuura S."/>
            <person name="Kawai J."/>
            <person name="Okazaki Y."/>
            <person name="Muramatsu M."/>
            <person name="Inoue Y."/>
            <person name="Kira A."/>
            <person name="Hayashizaki Y."/>
        </authorList>
    </citation>
    <scope>NUCLEOTIDE SEQUENCE</scope>
    <source>
        <strain evidence="2">C57BL/6J</strain>
        <tissue evidence="2">Spinal cord</tissue>
    </source>
</reference>
<evidence type="ECO:0000313" key="3">
    <source>
        <dbReference type="MGI" id="MGI:3642605"/>
    </source>
</evidence>
<dbReference type="MGI" id="MGI:3642605">
    <property type="gene designation" value="Gm9964"/>
</dbReference>
<reference evidence="2" key="1">
    <citation type="journal article" date="1999" name="Methods Enzymol.">
        <title>High-efficiency full-length cDNA cloning.</title>
        <authorList>
            <person name="Carninci P."/>
            <person name="Hayashizaki Y."/>
        </authorList>
    </citation>
    <scope>NUCLEOTIDE SEQUENCE</scope>
    <source>
        <strain evidence="2">C57BL/6J</strain>
        <tissue evidence="2">Spinal cord</tissue>
    </source>
</reference>
<reference evidence="2" key="8">
    <citation type="journal article" date="2005" name="Science">
        <title>Antisense Transcription in the Mammalian Transcriptome.</title>
        <authorList>
            <consortium name="RIKEN Genome Exploration Research Group and Genome Science Group (Genome Network Project Core Group) and the FANTOM Consortium"/>
        </authorList>
    </citation>
    <scope>NUCLEOTIDE SEQUENCE</scope>
    <source>
        <strain evidence="2">C57BL/6J</strain>
        <tissue evidence="2">Spinal cord</tissue>
    </source>
</reference>
<gene>
    <name evidence="3" type="primary">Gm9964</name>
</gene>
<protein>
    <submittedName>
        <fullName evidence="2">Uncharacterized protein</fullName>
    </submittedName>
</protein>
<keyword evidence="1" id="KW-0472">Membrane</keyword>
<dbReference type="EMBL" id="AK039395">
    <property type="protein sequence ID" value="BAC30337.1"/>
    <property type="molecule type" value="mRNA"/>
</dbReference>
<dbReference type="AGR" id="MGI:3642605"/>
<reference evidence="2" key="6">
    <citation type="journal article" date="2002" name="Nature">
        <title>Analysis of the mouse transcriptome based on functional annotation of 60,770 full-length cDNAs.</title>
        <authorList>
            <consortium name="The FANTOM Consortium and the RIKEN Genome Exploration Research Group Phase I and II Team"/>
        </authorList>
    </citation>
    <scope>NUCLEOTIDE SEQUENCE</scope>
    <source>
        <strain evidence="2">C57BL/6J</strain>
        <tissue evidence="2">Spinal cord</tissue>
    </source>
</reference>
<proteinExistence type="evidence at transcript level"/>
<keyword evidence="1" id="KW-1133">Transmembrane helix</keyword>
<evidence type="ECO:0000313" key="2">
    <source>
        <dbReference type="EMBL" id="BAC30337.1"/>
    </source>
</evidence>
<organism evidence="2">
    <name type="scientific">Mus musculus</name>
    <name type="common">Mouse</name>
    <dbReference type="NCBI Taxonomy" id="10090"/>
    <lineage>
        <taxon>Eukaryota</taxon>
        <taxon>Metazoa</taxon>
        <taxon>Chordata</taxon>
        <taxon>Craniata</taxon>
        <taxon>Vertebrata</taxon>
        <taxon>Euteleostomi</taxon>
        <taxon>Mammalia</taxon>
        <taxon>Eutheria</taxon>
        <taxon>Euarchontoglires</taxon>
        <taxon>Glires</taxon>
        <taxon>Rodentia</taxon>
        <taxon>Myomorpha</taxon>
        <taxon>Muroidea</taxon>
        <taxon>Muridae</taxon>
        <taxon>Murinae</taxon>
        <taxon>Mus</taxon>
        <taxon>Mus</taxon>
    </lineage>
</organism>
<evidence type="ECO:0000256" key="1">
    <source>
        <dbReference type="SAM" id="Phobius"/>
    </source>
</evidence>
<feature type="transmembrane region" description="Helical" evidence="1">
    <location>
        <begin position="83"/>
        <end position="110"/>
    </location>
</feature>
<reference evidence="2" key="2">
    <citation type="journal article" date="2000" name="Genome Res.">
        <title>Normalization and subtraction of cap-trapper-selected cDNAs to prepare full-length cDNA libraries for rapid discovery of new genes.</title>
        <authorList>
            <person name="Carninci P."/>
            <person name="Shibata Y."/>
            <person name="Hayatsu N."/>
            <person name="Sugahara Y."/>
            <person name="Shibata K."/>
            <person name="Itoh M."/>
            <person name="Konno H."/>
            <person name="Okazaki Y."/>
            <person name="Muramatsu M."/>
            <person name="Hayashizaki Y."/>
        </authorList>
    </citation>
    <scope>NUCLEOTIDE SEQUENCE</scope>
    <source>
        <strain evidence="2">C57BL/6J</strain>
        <tissue evidence="2">Spinal cord</tissue>
    </source>
</reference>
<reference evidence="2" key="5">
    <citation type="submission" date="2001-07" db="EMBL/GenBank/DDBJ databases">
        <authorList>
            <person name="Adachi J."/>
            <person name="Aizawa K."/>
            <person name="Akimura T."/>
            <person name="Arakawa T."/>
            <person name="Bono H."/>
            <person name="Carninci P."/>
            <person name="Fukuda S."/>
            <person name="Furuno M."/>
            <person name="Hanagaki T."/>
            <person name="Hara A."/>
            <person name="Hashizume W."/>
            <person name="Hayashida K."/>
            <person name="Hayatsu N."/>
            <person name="Hiramoto K."/>
            <person name="Hiraoka T."/>
            <person name="Hirozane T."/>
            <person name="Hori F."/>
            <person name="Imotani K."/>
            <person name="Ishii Y."/>
            <person name="Itoh M."/>
            <person name="Kagawa I."/>
            <person name="Kasukawa T."/>
            <person name="Katoh H."/>
            <person name="Kawai J."/>
            <person name="Kojima Y."/>
            <person name="Kondo S."/>
            <person name="Konno H."/>
            <person name="Kouda M."/>
            <person name="Koya S."/>
            <person name="Kurihara C."/>
            <person name="Matsuyama T."/>
            <person name="Miyazaki A."/>
            <person name="Murata M."/>
            <person name="Nakamura M."/>
            <person name="Nishi K."/>
            <person name="Nomura K."/>
            <person name="Numazaki R."/>
            <person name="Ohno M."/>
            <person name="Ohsato N."/>
            <person name="Okazaki Y."/>
            <person name="Saito R."/>
            <person name="Saitoh H."/>
            <person name="Sakai C."/>
            <person name="Sakai K."/>
            <person name="Sakazume N."/>
            <person name="Sano H."/>
            <person name="Sasaki D."/>
            <person name="Shibata K."/>
            <person name="Shinagawa A."/>
            <person name="Shiraki T."/>
            <person name="Sogabe Y."/>
            <person name="Tagami M."/>
            <person name="Tagawa A."/>
            <person name="Takahashi F."/>
            <person name="Takaku-Akahira S."/>
            <person name="Takeda Y."/>
            <person name="Tanaka T."/>
            <person name="Tomaru A."/>
            <person name="Toya T."/>
            <person name="Yasunishi A."/>
            <person name="Muramatsu M."/>
            <person name="Hayashizaki Y."/>
        </authorList>
    </citation>
    <scope>NUCLEOTIDE SEQUENCE</scope>
    <source>
        <strain evidence="2">C57BL/6J</strain>
        <tissue evidence="2">Spinal cord</tissue>
    </source>
</reference>
<reference evidence="2" key="4">
    <citation type="journal article" date="2001" name="Nature">
        <title>Functional annotation of a full-length mouse cDNA collection.</title>
        <authorList>
            <consortium name="The RIKEN Genome Exploration Research Group Phase II Team and the FANTOM Consortium"/>
        </authorList>
    </citation>
    <scope>NUCLEOTIDE SEQUENCE</scope>
    <source>
        <strain evidence="2">C57BL/6J</strain>
        <tissue evidence="2">Spinal cord</tissue>
    </source>
</reference>
<accession>Q8CA79</accession>
<reference evidence="2" key="7">
    <citation type="journal article" date="2005" name="Science">
        <title>The Transcriptional Landscape of the Mammalian Genome.</title>
        <authorList>
            <consortium name="The FANTOM Consortium"/>
            <consortium name="Riken Genome Exploration Research Group and Genome Science Group (Genome Network Project Core Group)"/>
        </authorList>
    </citation>
    <scope>NUCLEOTIDE SEQUENCE</scope>
    <source>
        <strain evidence="2">C57BL/6J</strain>
        <tissue evidence="2">Spinal cord</tissue>
    </source>
</reference>
<keyword evidence="1" id="KW-0812">Transmembrane</keyword>
<dbReference type="AlphaFoldDB" id="Q8CA79"/>